<protein>
    <submittedName>
        <fullName evidence="7">AAA domain-containing protein</fullName>
    </submittedName>
</protein>
<sequence length="629" mass="71054">MKNNEIVIFSVSKTITQRIMNILIERELDIPVYEFRYSDVLDKANEMIQSGTKIIISRGGTAALLRSNISIPVIEIAHDFHGVYRILQQAKIKSQKIAAVGFPQFCNALRHYQNMTNEDFKICQVYNHNDIENVIKNLSENDYHTVIGGLTVAEMAKKYNLNALMGDTDNISIEQAINESFSLLKYINRESSRLIMSHAALNQAREGIMCIDQLGEIININAIGVELFQCQSGDKIFKKEAFKDIYASIINELDIKEQPIEINGITIFISLRHFSNRQISYSIITGLSQESTLWQNSISKKSKLRGFSTTWSFDDIIGQSQIMSEVIKKAKLCARHDLPVHILGETGTGKELFAQSIHHYSSRSHRPFIALNCAAIPESLLESELFGYAEGAFTHARKGGKPGVFEMAMNGTVFIDEISEAPLSVQVKLLRVLQEKQFSRLGGDMLITADFRLITASNKDLRDLVTNGEFRQDLYYRINILELKLPALHQRPGDIMLLIQHQLNQQGKQITFTPDAVDFLHSYRWPGNIRELQAVIYRLVVLVEMETVSKEVLQQISHISPAYHEDISPDASVGATDDETDLLKKQERLLIASVLAKTDGDRTRASVMLGISPTTLWRKLKQHNISGQD</sequence>
<dbReference type="Pfam" id="PF00158">
    <property type="entry name" value="Sigma54_activat"/>
    <property type="match status" value="1"/>
</dbReference>
<dbReference type="FunFam" id="3.40.50.300:FF:000006">
    <property type="entry name" value="DNA-binding transcriptional regulator NtrC"/>
    <property type="match status" value="1"/>
</dbReference>
<evidence type="ECO:0000256" key="4">
    <source>
        <dbReference type="ARBA" id="ARBA00023125"/>
    </source>
</evidence>
<dbReference type="InterPro" id="IPR058031">
    <property type="entry name" value="AAA_lid_NorR"/>
</dbReference>
<dbReference type="PROSITE" id="PS00688">
    <property type="entry name" value="SIGMA54_INTERACT_3"/>
    <property type="match status" value="1"/>
</dbReference>
<dbReference type="PANTHER" id="PTHR32071">
    <property type="entry name" value="TRANSCRIPTIONAL REGULATORY PROTEIN"/>
    <property type="match status" value="1"/>
</dbReference>
<keyword evidence="4" id="KW-0238">DNA-binding</keyword>
<organism evidence="7 8">
    <name type="scientific">Klebsiella oxytoca</name>
    <dbReference type="NCBI Taxonomy" id="571"/>
    <lineage>
        <taxon>Bacteria</taxon>
        <taxon>Pseudomonadati</taxon>
        <taxon>Pseudomonadota</taxon>
        <taxon>Gammaproteobacteria</taxon>
        <taxon>Enterobacterales</taxon>
        <taxon>Enterobacteriaceae</taxon>
        <taxon>Klebsiella/Raoultella group</taxon>
        <taxon>Klebsiella</taxon>
    </lineage>
</organism>
<proteinExistence type="predicted"/>
<dbReference type="InterPro" id="IPR003593">
    <property type="entry name" value="AAA+_ATPase"/>
</dbReference>
<dbReference type="Proteomes" id="UP000427108">
    <property type="component" value="Chromosome"/>
</dbReference>
<dbReference type="PANTHER" id="PTHR32071:SF57">
    <property type="entry name" value="C4-DICARBOXYLATE TRANSPORT TRANSCRIPTIONAL REGULATORY PROTEIN DCTD"/>
    <property type="match status" value="1"/>
</dbReference>
<keyword evidence="5" id="KW-0804">Transcription</keyword>
<dbReference type="InterPro" id="IPR010524">
    <property type="entry name" value="Sig_transdc_resp-reg_PrpR_N"/>
</dbReference>
<evidence type="ECO:0000313" key="7">
    <source>
        <dbReference type="EMBL" id="QGN40162.1"/>
    </source>
</evidence>
<dbReference type="InterPro" id="IPR027417">
    <property type="entry name" value="P-loop_NTPase"/>
</dbReference>
<feature type="domain" description="Sigma-54 factor interaction" evidence="6">
    <location>
        <begin position="316"/>
        <end position="541"/>
    </location>
</feature>
<keyword evidence="3" id="KW-0805">Transcription regulation</keyword>
<dbReference type="AlphaFoldDB" id="A0A6B8MUH2"/>
<evidence type="ECO:0000256" key="3">
    <source>
        <dbReference type="ARBA" id="ARBA00023015"/>
    </source>
</evidence>
<reference evidence="7 8" key="1">
    <citation type="submission" date="2019-11" db="EMBL/GenBank/DDBJ databases">
        <title>Isolation and Application of One Kind of P-Hydroxybenzoic Acid Degrading Bacterium in Mitigating Cropping Obstacle of Cucumber.</title>
        <authorList>
            <person name="Wu F."/>
            <person name="An Y."/>
        </authorList>
    </citation>
    <scope>NUCLEOTIDE SEQUENCE [LARGE SCALE GENOMIC DNA]</scope>
    <source>
        <strain evidence="7 8">P620</strain>
    </source>
</reference>
<evidence type="ECO:0000256" key="5">
    <source>
        <dbReference type="ARBA" id="ARBA00023163"/>
    </source>
</evidence>
<dbReference type="InterPro" id="IPR009057">
    <property type="entry name" value="Homeodomain-like_sf"/>
</dbReference>
<evidence type="ECO:0000313" key="8">
    <source>
        <dbReference type="Proteomes" id="UP000427108"/>
    </source>
</evidence>
<dbReference type="EMBL" id="CP046115">
    <property type="protein sequence ID" value="QGN40162.1"/>
    <property type="molecule type" value="Genomic_DNA"/>
</dbReference>
<dbReference type="SMART" id="SM00382">
    <property type="entry name" value="AAA"/>
    <property type="match status" value="1"/>
</dbReference>
<dbReference type="GO" id="GO:0005524">
    <property type="term" value="F:ATP binding"/>
    <property type="evidence" value="ECO:0007669"/>
    <property type="project" value="UniProtKB-KW"/>
</dbReference>
<dbReference type="OrthoDB" id="9804019at2"/>
<dbReference type="GO" id="GO:0000156">
    <property type="term" value="F:phosphorelay response regulator activity"/>
    <property type="evidence" value="ECO:0007669"/>
    <property type="project" value="InterPro"/>
</dbReference>
<evidence type="ECO:0000256" key="1">
    <source>
        <dbReference type="ARBA" id="ARBA00022741"/>
    </source>
</evidence>
<dbReference type="Pfam" id="PF06506">
    <property type="entry name" value="PrpR_N"/>
    <property type="match status" value="1"/>
</dbReference>
<dbReference type="CDD" id="cd00009">
    <property type="entry name" value="AAA"/>
    <property type="match status" value="1"/>
</dbReference>
<dbReference type="Gene3D" id="1.10.8.60">
    <property type="match status" value="1"/>
</dbReference>
<dbReference type="GO" id="GO:0043565">
    <property type="term" value="F:sequence-specific DNA binding"/>
    <property type="evidence" value="ECO:0007669"/>
    <property type="project" value="InterPro"/>
</dbReference>
<dbReference type="PROSITE" id="PS50045">
    <property type="entry name" value="SIGMA54_INTERACT_4"/>
    <property type="match status" value="1"/>
</dbReference>
<dbReference type="RefSeq" id="WP_154682379.1">
    <property type="nucleotide sequence ID" value="NZ_CP046115.1"/>
</dbReference>
<gene>
    <name evidence="7" type="ORF">GJ746_23870</name>
</gene>
<dbReference type="Gene3D" id="3.40.50.10660">
    <property type="entry name" value="PrpR receptor domain-like"/>
    <property type="match status" value="1"/>
</dbReference>
<dbReference type="SUPFAM" id="SSF52540">
    <property type="entry name" value="P-loop containing nucleoside triphosphate hydrolases"/>
    <property type="match status" value="1"/>
</dbReference>
<dbReference type="Pfam" id="PF02954">
    <property type="entry name" value="HTH_8"/>
    <property type="match status" value="1"/>
</dbReference>
<dbReference type="Gene3D" id="1.10.10.60">
    <property type="entry name" value="Homeodomain-like"/>
    <property type="match status" value="1"/>
</dbReference>
<dbReference type="Gene3D" id="3.40.50.300">
    <property type="entry name" value="P-loop containing nucleotide triphosphate hydrolases"/>
    <property type="match status" value="1"/>
</dbReference>
<dbReference type="InterPro" id="IPR025944">
    <property type="entry name" value="Sigma_54_int_dom_CS"/>
</dbReference>
<dbReference type="InterPro" id="IPR002078">
    <property type="entry name" value="Sigma_54_int"/>
</dbReference>
<dbReference type="GO" id="GO:0006355">
    <property type="term" value="P:regulation of DNA-templated transcription"/>
    <property type="evidence" value="ECO:0007669"/>
    <property type="project" value="InterPro"/>
</dbReference>
<keyword evidence="2" id="KW-0067">ATP-binding</keyword>
<accession>A0A6B8MUH2</accession>
<name>A0A6B8MUH2_KLEOX</name>
<dbReference type="PRINTS" id="PR01590">
    <property type="entry name" value="HTHFIS"/>
</dbReference>
<evidence type="ECO:0000259" key="6">
    <source>
        <dbReference type="PROSITE" id="PS50045"/>
    </source>
</evidence>
<dbReference type="SUPFAM" id="SSF46689">
    <property type="entry name" value="Homeodomain-like"/>
    <property type="match status" value="1"/>
</dbReference>
<dbReference type="Pfam" id="PF25601">
    <property type="entry name" value="AAA_lid_14"/>
    <property type="match status" value="1"/>
</dbReference>
<evidence type="ECO:0000256" key="2">
    <source>
        <dbReference type="ARBA" id="ARBA00022840"/>
    </source>
</evidence>
<keyword evidence="1" id="KW-0547">Nucleotide-binding</keyword>
<dbReference type="SUPFAM" id="SSF159800">
    <property type="entry name" value="PrpR receptor domain-like"/>
    <property type="match status" value="1"/>
</dbReference>
<dbReference type="InterPro" id="IPR002197">
    <property type="entry name" value="HTH_Fis"/>
</dbReference>
<dbReference type="Gene3D" id="3.40.50.2300">
    <property type="match status" value="1"/>
</dbReference>